<evidence type="ECO:0000256" key="1">
    <source>
        <dbReference type="ARBA" id="ARBA00022598"/>
    </source>
</evidence>
<keyword evidence="4" id="KW-0234">DNA repair</keyword>
<proteinExistence type="predicted"/>
<dbReference type="Proteomes" id="UP001595957">
    <property type="component" value="Unassembled WGS sequence"/>
</dbReference>
<evidence type="ECO:0000256" key="3">
    <source>
        <dbReference type="ARBA" id="ARBA00022763"/>
    </source>
</evidence>
<keyword evidence="2" id="KW-0235">DNA replication</keyword>
<evidence type="ECO:0000256" key="4">
    <source>
        <dbReference type="ARBA" id="ARBA00023204"/>
    </source>
</evidence>
<dbReference type="PANTHER" id="PTHR47810:SF1">
    <property type="entry name" value="DNA LIGASE B"/>
    <property type="match status" value="1"/>
</dbReference>
<dbReference type="Gene3D" id="3.30.470.30">
    <property type="entry name" value="DNA ligase/mRNA capping enzyme"/>
    <property type="match status" value="1"/>
</dbReference>
<sequence length="223" mass="24241">MLTIRNDPDALASLRLFTPPPLAPRDPRFVRGPSELCTLAVKWDGTVPGGGLIVQEKVDGIRALWIDGQLVTREGNAIGGTSHIAAALARLEQAFGRRMMFDGEFQVGAALQPTLRHFANGGRYGDAGHLFLFDAVPLEDWRTDRCQIPLTARLDVLDAGGAALRGDAVSVLPRRLVATPSAVQRDAEGIWAREGEGLVAKVPTSLYRRRRDMAWAKVKHCVG</sequence>
<dbReference type="InterPro" id="IPR050326">
    <property type="entry name" value="NAD_dep_DNA_ligaseB"/>
</dbReference>
<keyword evidence="6" id="KW-1185">Reference proteome</keyword>
<evidence type="ECO:0000256" key="2">
    <source>
        <dbReference type="ARBA" id="ARBA00022705"/>
    </source>
</evidence>
<name>A0ABV9EYB8_9SPHN</name>
<dbReference type="EMBL" id="JBHSFZ010000006">
    <property type="protein sequence ID" value="MFC4593695.1"/>
    <property type="molecule type" value="Genomic_DNA"/>
</dbReference>
<dbReference type="PANTHER" id="PTHR47810">
    <property type="entry name" value="DNA LIGASE"/>
    <property type="match status" value="1"/>
</dbReference>
<keyword evidence="3" id="KW-0227">DNA damage</keyword>
<comment type="caution">
    <text evidence="5">The sequence shown here is derived from an EMBL/GenBank/DDBJ whole genome shotgun (WGS) entry which is preliminary data.</text>
</comment>
<evidence type="ECO:0008006" key="7">
    <source>
        <dbReference type="Google" id="ProtNLM"/>
    </source>
</evidence>
<organism evidence="5 6">
    <name type="scientific">Sphingobium tyrosinilyticum</name>
    <dbReference type="NCBI Taxonomy" id="2715436"/>
    <lineage>
        <taxon>Bacteria</taxon>
        <taxon>Pseudomonadati</taxon>
        <taxon>Pseudomonadota</taxon>
        <taxon>Alphaproteobacteria</taxon>
        <taxon>Sphingomonadales</taxon>
        <taxon>Sphingomonadaceae</taxon>
        <taxon>Sphingobium</taxon>
    </lineage>
</organism>
<evidence type="ECO:0000313" key="5">
    <source>
        <dbReference type="EMBL" id="MFC4593695.1"/>
    </source>
</evidence>
<dbReference type="SUPFAM" id="SSF56091">
    <property type="entry name" value="DNA ligase/mRNA capping enzyme, catalytic domain"/>
    <property type="match status" value="1"/>
</dbReference>
<dbReference type="RefSeq" id="WP_380803058.1">
    <property type="nucleotide sequence ID" value="NZ_JBHSFZ010000006.1"/>
</dbReference>
<keyword evidence="1" id="KW-0436">Ligase</keyword>
<evidence type="ECO:0000313" key="6">
    <source>
        <dbReference type="Proteomes" id="UP001595957"/>
    </source>
</evidence>
<protein>
    <recommendedName>
        <fullName evidence="7">ATP-dependent DNA ligase family profile domain-containing protein</fullName>
    </recommendedName>
</protein>
<reference evidence="6" key="1">
    <citation type="journal article" date="2019" name="Int. J. Syst. Evol. Microbiol.">
        <title>The Global Catalogue of Microorganisms (GCM) 10K type strain sequencing project: providing services to taxonomists for standard genome sequencing and annotation.</title>
        <authorList>
            <consortium name="The Broad Institute Genomics Platform"/>
            <consortium name="The Broad Institute Genome Sequencing Center for Infectious Disease"/>
            <person name="Wu L."/>
            <person name="Ma J."/>
        </authorList>
    </citation>
    <scope>NUCLEOTIDE SEQUENCE [LARGE SCALE GENOMIC DNA]</scope>
    <source>
        <strain evidence="6">NBRC 103632</strain>
    </source>
</reference>
<gene>
    <name evidence="5" type="ORF">ACFO3E_05745</name>
</gene>
<accession>A0ABV9EYB8</accession>